<dbReference type="Proteomes" id="UP000004121">
    <property type="component" value="Unassembled WGS sequence"/>
</dbReference>
<dbReference type="AlphaFoldDB" id="C2KWM9"/>
<evidence type="ECO:0000313" key="1">
    <source>
        <dbReference type="EMBL" id="EEJ51812.1"/>
    </source>
</evidence>
<dbReference type="HOGENOM" id="CLU_3313728_0_0_9"/>
<name>C2KWM9_9FIRM</name>
<proteinExistence type="predicted"/>
<protein>
    <submittedName>
        <fullName evidence="1">Uncharacterized protein</fullName>
    </submittedName>
</protein>
<sequence>MLNPKDGIVGQANLEENLYEKPRISGFMINFQLAFMINF</sequence>
<gene>
    <name evidence="1" type="ORF">HMPREF6123_0898</name>
</gene>
<dbReference type="EMBL" id="ACKX01000087">
    <property type="protein sequence ID" value="EEJ51812.1"/>
    <property type="molecule type" value="Genomic_DNA"/>
</dbReference>
<comment type="caution">
    <text evidence="1">The sequence shown here is derived from an EMBL/GenBank/DDBJ whole genome shotgun (WGS) entry which is preliminary data.</text>
</comment>
<evidence type="ECO:0000313" key="2">
    <source>
        <dbReference type="Proteomes" id="UP000004121"/>
    </source>
</evidence>
<dbReference type="InParanoid" id="C2KWM9"/>
<keyword evidence="2" id="KW-1185">Reference proteome</keyword>
<accession>C2KWM9</accession>
<organism evidence="1 2">
    <name type="scientific">Oribacterium sinus F0268</name>
    <dbReference type="NCBI Taxonomy" id="585501"/>
    <lineage>
        <taxon>Bacteria</taxon>
        <taxon>Bacillati</taxon>
        <taxon>Bacillota</taxon>
        <taxon>Clostridia</taxon>
        <taxon>Lachnospirales</taxon>
        <taxon>Lachnospiraceae</taxon>
        <taxon>Oribacterium</taxon>
    </lineage>
</organism>
<reference evidence="1 2" key="1">
    <citation type="submission" date="2009-04" db="EMBL/GenBank/DDBJ databases">
        <authorList>
            <person name="Qin X."/>
            <person name="Bachman B."/>
            <person name="Battles P."/>
            <person name="Bell A."/>
            <person name="Bess C."/>
            <person name="Bickham C."/>
            <person name="Chaboub L."/>
            <person name="Chen D."/>
            <person name="Coyle M."/>
            <person name="Deiros D.R."/>
            <person name="Dinh H."/>
            <person name="Forbes L."/>
            <person name="Fowler G."/>
            <person name="Francisco L."/>
            <person name="Fu Q."/>
            <person name="Gubbala S."/>
            <person name="Hale W."/>
            <person name="Han Y."/>
            <person name="Hemphill L."/>
            <person name="Highlander S.K."/>
            <person name="Hirani K."/>
            <person name="Hogues M."/>
            <person name="Jackson L."/>
            <person name="Jakkamsetti A."/>
            <person name="Javaid M."/>
            <person name="Jiang H."/>
            <person name="Korchina V."/>
            <person name="Kovar C."/>
            <person name="Lara F."/>
            <person name="Lee S."/>
            <person name="Mata R."/>
            <person name="Mathew T."/>
            <person name="Moen C."/>
            <person name="Morales K."/>
            <person name="Munidasa M."/>
            <person name="Nazareth L."/>
            <person name="Ngo R."/>
            <person name="Nguyen L."/>
            <person name="Okwuonu G."/>
            <person name="Ongeri F."/>
            <person name="Patil S."/>
            <person name="Petrosino J."/>
            <person name="Pham C."/>
            <person name="Pham P."/>
            <person name="Pu L.-L."/>
            <person name="Puazo M."/>
            <person name="Raj R."/>
            <person name="Reid J."/>
            <person name="Rouhana J."/>
            <person name="Saada N."/>
            <person name="Shang Y."/>
            <person name="Simmons D."/>
            <person name="Thornton R."/>
            <person name="Warren J."/>
            <person name="Weissenberger G."/>
            <person name="Zhang J."/>
            <person name="Zhang L."/>
            <person name="Zhou C."/>
            <person name="Zhu D."/>
            <person name="Muzny D."/>
            <person name="Worley K."/>
            <person name="Gibbs R."/>
        </authorList>
    </citation>
    <scope>NUCLEOTIDE SEQUENCE [LARGE SCALE GENOMIC DNA]</scope>
    <source>
        <strain evidence="1 2">F0268</strain>
    </source>
</reference>